<feature type="domain" description="Calponin-homology (CH)" evidence="6">
    <location>
        <begin position="11"/>
        <end position="125"/>
    </location>
</feature>
<evidence type="ECO:0000256" key="1">
    <source>
        <dbReference type="ARBA" id="ARBA00004496"/>
    </source>
</evidence>
<feature type="region of interest" description="Disordered" evidence="5">
    <location>
        <begin position="638"/>
        <end position="668"/>
    </location>
</feature>
<evidence type="ECO:0000313" key="8">
    <source>
        <dbReference type="Proteomes" id="UP001583186"/>
    </source>
</evidence>
<organism evidence="7 8">
    <name type="scientific">Sporothrix stenoceras</name>
    <dbReference type="NCBI Taxonomy" id="5173"/>
    <lineage>
        <taxon>Eukaryota</taxon>
        <taxon>Fungi</taxon>
        <taxon>Dikarya</taxon>
        <taxon>Ascomycota</taxon>
        <taxon>Pezizomycotina</taxon>
        <taxon>Sordariomycetes</taxon>
        <taxon>Sordariomycetidae</taxon>
        <taxon>Ophiostomatales</taxon>
        <taxon>Ophiostomataceae</taxon>
        <taxon>Sporothrix</taxon>
    </lineage>
</organism>
<dbReference type="Gene3D" id="1.10.418.10">
    <property type="entry name" value="Calponin-like domain"/>
    <property type="match status" value="1"/>
</dbReference>
<gene>
    <name evidence="7" type="ORF">Sste5346_003752</name>
</gene>
<dbReference type="PROSITE" id="PS50021">
    <property type="entry name" value="CH"/>
    <property type="match status" value="1"/>
</dbReference>
<evidence type="ECO:0000256" key="3">
    <source>
        <dbReference type="ARBA" id="ARBA00023054"/>
    </source>
</evidence>
<dbReference type="PANTHER" id="PTHR18947">
    <property type="entry name" value="HOOK PROTEINS"/>
    <property type="match status" value="1"/>
</dbReference>
<dbReference type="Proteomes" id="UP001583186">
    <property type="component" value="Unassembled WGS sequence"/>
</dbReference>
<evidence type="ECO:0000313" key="7">
    <source>
        <dbReference type="EMBL" id="KAL1897900.1"/>
    </source>
</evidence>
<dbReference type="PANTHER" id="PTHR18947:SF28">
    <property type="entry name" value="GIRDIN, ISOFORM A"/>
    <property type="match status" value="1"/>
</dbReference>
<evidence type="ECO:0000256" key="4">
    <source>
        <dbReference type="SAM" id="Coils"/>
    </source>
</evidence>
<comment type="subcellular location">
    <subcellularLocation>
        <location evidence="1">Cytoplasm</location>
    </subcellularLocation>
</comment>
<dbReference type="CDD" id="cd22211">
    <property type="entry name" value="HkD_SF"/>
    <property type="match status" value="1"/>
</dbReference>
<dbReference type="SUPFAM" id="SSF116907">
    <property type="entry name" value="Hook domain"/>
    <property type="match status" value="1"/>
</dbReference>
<proteinExistence type="predicted"/>
<reference evidence="7 8" key="1">
    <citation type="journal article" date="2024" name="IMA Fungus">
        <title>IMA Genome - F19 : A genome assembly and annotation guide to empower mycologists, including annotated draft genome sequences of Ceratocystis pirilliformis, Diaporthe australafricana, Fusarium ophioides, Paecilomyces lecythidis, and Sporothrix stenoceras.</title>
        <authorList>
            <person name="Aylward J."/>
            <person name="Wilson A.M."/>
            <person name="Visagie C.M."/>
            <person name="Spraker J."/>
            <person name="Barnes I."/>
            <person name="Buitendag C."/>
            <person name="Ceriani C."/>
            <person name="Del Mar Angel L."/>
            <person name="du Plessis D."/>
            <person name="Fuchs T."/>
            <person name="Gasser K."/>
            <person name="Kramer D."/>
            <person name="Li W."/>
            <person name="Munsamy K."/>
            <person name="Piso A."/>
            <person name="Price J.L."/>
            <person name="Sonnekus B."/>
            <person name="Thomas C."/>
            <person name="van der Nest A."/>
            <person name="van Dijk A."/>
            <person name="van Heerden A."/>
            <person name="van Vuuren N."/>
            <person name="Yilmaz N."/>
            <person name="Duong T.A."/>
            <person name="van der Merwe N.A."/>
            <person name="Wingfield M.J."/>
            <person name="Wingfield B.D."/>
        </authorList>
    </citation>
    <scope>NUCLEOTIDE SEQUENCE [LARGE SCALE GENOMIC DNA]</scope>
    <source>
        <strain evidence="7 8">CMW 5346</strain>
    </source>
</reference>
<accession>A0ABR3ZCX7</accession>
<evidence type="ECO:0000256" key="5">
    <source>
        <dbReference type="SAM" id="MobiDB-lite"/>
    </source>
</evidence>
<evidence type="ECO:0000256" key="2">
    <source>
        <dbReference type="ARBA" id="ARBA00022490"/>
    </source>
</evidence>
<protein>
    <recommendedName>
        <fullName evidence="6">Calponin-homology (CH) domain-containing protein</fullName>
    </recommendedName>
</protein>
<dbReference type="Pfam" id="PF19047">
    <property type="entry name" value="HOOK_N"/>
    <property type="match status" value="1"/>
</dbReference>
<comment type="caution">
    <text evidence="7">The sequence shown here is derived from an EMBL/GenBank/DDBJ whole genome shotgun (WGS) entry which is preliminary data.</text>
</comment>
<keyword evidence="8" id="KW-1185">Reference proteome</keyword>
<dbReference type="EMBL" id="JAWCUI010000017">
    <property type="protein sequence ID" value="KAL1897900.1"/>
    <property type="molecule type" value="Genomic_DNA"/>
</dbReference>
<keyword evidence="3 4" id="KW-0175">Coiled coil</keyword>
<feature type="coiled-coil region" evidence="4">
    <location>
        <begin position="200"/>
        <end position="422"/>
    </location>
</feature>
<dbReference type="InterPro" id="IPR001715">
    <property type="entry name" value="CH_dom"/>
</dbReference>
<dbReference type="InterPro" id="IPR043936">
    <property type="entry name" value="HOOK_N"/>
</dbReference>
<keyword evidence="2" id="KW-0963">Cytoplasm</keyword>
<evidence type="ECO:0000259" key="6">
    <source>
        <dbReference type="PROSITE" id="PS50021"/>
    </source>
</evidence>
<name>A0ABR3ZCX7_9PEZI</name>
<feature type="coiled-coil region" evidence="4">
    <location>
        <begin position="540"/>
        <end position="624"/>
    </location>
</feature>
<dbReference type="InterPro" id="IPR036872">
    <property type="entry name" value="CH_dom_sf"/>
</dbReference>
<sequence length="783" mass="88484">MPQQQQQPISRAGQAALLTWVNTFSLDRRVDRLEDLADAHVFAQMLHDLDPEYDPDELEQLNAGSSSAWLTNKRNIQSVFKALTKYIIHKDGSGAIDFLPRTIDVRAVSDNMNAEGIAQLVAIFTTAAMLGENNTRYIPVMRKNLTTSEQAEIMTILQRKDEERQRLVDSGVDASVDEATAALDPGLVAEAQLATLASDYDRLSKKLADTNTRLEHLQISYEVIKEDLERKERELDLERQRHGASESQLIKDLQEKLREQDDLISNQEGQAEDDRQTKQRLAQENSQLSRKAVLVEQLQDQVQELKHANDDLSKKANTIDRYKQKLEAQRGLEMRLEEALYEVGQNKEALKEFEALQRRNNQQQATIERFREMVSGLEQQIEDNRIQKTALEADIYAVHAQLESLKDQNQMSEVRIAELEQQLLQGTGSTLPTSPGGSKATFNLEEELQHTDDPASAYTLEIARLRAENNLLRSNVSVGSENDRLRADLEVSKTKEELARKKYNDIFEKHTLLEAQMQALASGATMSEGSPLWLEAQKKLQDTASELDRHKNVSRELENQVADKHREMLRLRADLGAVGKEGVDALEELKSTDALISESLKKELESLRTDFRSLQMDNEQQQKHLIEALVSKEELRKTMTTTDDKPLSPPTAATAASGEAEEQHRKTAEMNEKLRTAMKQLKKQYDIADQERTELQKKVKAAEAAGPAGSGSAGAMAAAYAAQRAAQDKIIKNLQRENAMITTAWYDLTSRLQSNHVVLQRRQDAPKSWLNKQRQLVNATPRK</sequence>